<dbReference type="InterPro" id="IPR002547">
    <property type="entry name" value="tRNA-bd_dom"/>
</dbReference>
<evidence type="ECO:0000256" key="5">
    <source>
        <dbReference type="ARBA" id="ARBA00022490"/>
    </source>
</evidence>
<evidence type="ECO:0000256" key="6">
    <source>
        <dbReference type="ARBA" id="ARBA00022555"/>
    </source>
</evidence>
<dbReference type="InterPro" id="IPR012340">
    <property type="entry name" value="NA-bd_OB-fold"/>
</dbReference>
<evidence type="ECO:0000256" key="1">
    <source>
        <dbReference type="ARBA" id="ARBA00004496"/>
    </source>
</evidence>
<evidence type="ECO:0000256" key="11">
    <source>
        <dbReference type="ARBA" id="ARBA00022842"/>
    </source>
</evidence>
<dbReference type="Pfam" id="PF03484">
    <property type="entry name" value="B5"/>
    <property type="match status" value="1"/>
</dbReference>
<dbReference type="InterPro" id="IPR005146">
    <property type="entry name" value="B3/B4_tRNA-bd"/>
</dbReference>
<dbReference type="AlphaFoldDB" id="A0A7C5QMG4"/>
<evidence type="ECO:0000256" key="2">
    <source>
        <dbReference type="ARBA" id="ARBA00008653"/>
    </source>
</evidence>
<name>A0A7C5QMG4_AQUAO</name>
<organism evidence="20">
    <name type="scientific">Aquifex aeolicus</name>
    <dbReference type="NCBI Taxonomy" id="63363"/>
    <lineage>
        <taxon>Bacteria</taxon>
        <taxon>Pseudomonadati</taxon>
        <taxon>Aquificota</taxon>
        <taxon>Aquificia</taxon>
        <taxon>Aquificales</taxon>
        <taxon>Aquificaceae</taxon>
        <taxon>Aquifex</taxon>
    </lineage>
</organism>
<dbReference type="Gene3D" id="3.30.56.10">
    <property type="match status" value="2"/>
</dbReference>
<keyword evidence="8" id="KW-0479">Metal-binding</keyword>
<evidence type="ECO:0000256" key="10">
    <source>
        <dbReference type="ARBA" id="ARBA00022840"/>
    </source>
</evidence>
<comment type="caution">
    <text evidence="20">The sequence shown here is derived from an EMBL/GenBank/DDBJ whole genome shotgun (WGS) entry which is preliminary data.</text>
</comment>
<reference evidence="20" key="1">
    <citation type="journal article" date="2020" name="mSystems">
        <title>Genome- and Community-Level Interaction Insights into Carbon Utilization and Element Cycling Functions of Hydrothermarchaeota in Hydrothermal Sediment.</title>
        <authorList>
            <person name="Zhou Z."/>
            <person name="Liu Y."/>
            <person name="Xu W."/>
            <person name="Pan J."/>
            <person name="Luo Z.H."/>
            <person name="Li M."/>
        </authorList>
    </citation>
    <scope>NUCLEOTIDE SEQUENCE [LARGE SCALE GENOMIC DNA]</scope>
    <source>
        <strain evidence="20">HyVt-501</strain>
    </source>
</reference>
<evidence type="ECO:0000256" key="15">
    <source>
        <dbReference type="ARBA" id="ARBA00033189"/>
    </source>
</evidence>
<dbReference type="Gene3D" id="2.40.50.140">
    <property type="entry name" value="Nucleic acid-binding proteins"/>
    <property type="match status" value="1"/>
</dbReference>
<dbReference type="PANTHER" id="PTHR10947:SF0">
    <property type="entry name" value="PHENYLALANINE--TRNA LIGASE BETA SUBUNIT"/>
    <property type="match status" value="1"/>
</dbReference>
<dbReference type="SMART" id="SM00873">
    <property type="entry name" value="B3_4"/>
    <property type="match status" value="1"/>
</dbReference>
<dbReference type="GO" id="GO:0005524">
    <property type="term" value="F:ATP binding"/>
    <property type="evidence" value="ECO:0007669"/>
    <property type="project" value="UniProtKB-KW"/>
</dbReference>
<evidence type="ECO:0000313" key="20">
    <source>
        <dbReference type="EMBL" id="HHJ64960.1"/>
    </source>
</evidence>
<dbReference type="NCBIfam" id="TIGR00472">
    <property type="entry name" value="pheT_bact"/>
    <property type="match status" value="1"/>
</dbReference>
<dbReference type="GO" id="GO:0006432">
    <property type="term" value="P:phenylalanyl-tRNA aminoacylation"/>
    <property type="evidence" value="ECO:0007669"/>
    <property type="project" value="InterPro"/>
</dbReference>
<comment type="subunit">
    <text evidence="3">Tetramer of two alpha and two beta subunits.</text>
</comment>
<evidence type="ECO:0000256" key="4">
    <source>
        <dbReference type="ARBA" id="ARBA00017032"/>
    </source>
</evidence>
<dbReference type="PANTHER" id="PTHR10947">
    <property type="entry name" value="PHENYLALANYL-TRNA SYNTHETASE BETA CHAIN AND LEUCINE-RICH REPEAT-CONTAINING PROTEIN 47"/>
    <property type="match status" value="1"/>
</dbReference>
<dbReference type="EMBL" id="DRNB01000324">
    <property type="protein sequence ID" value="HHJ64960.1"/>
    <property type="molecule type" value="Genomic_DNA"/>
</dbReference>
<dbReference type="InterPro" id="IPR020825">
    <property type="entry name" value="Phe-tRNA_synthase-like_B3/B4"/>
</dbReference>
<evidence type="ECO:0000256" key="14">
    <source>
        <dbReference type="ARBA" id="ARBA00023146"/>
    </source>
</evidence>
<dbReference type="InterPro" id="IPR009061">
    <property type="entry name" value="DNA-bd_dom_put_sf"/>
</dbReference>
<gene>
    <name evidence="20" type="primary">pheT</name>
    <name evidence="20" type="ORF">ENJ61_08660</name>
</gene>
<dbReference type="InterPro" id="IPR033714">
    <property type="entry name" value="tRNA_bind_bactPheRS"/>
</dbReference>
<protein>
    <recommendedName>
        <fullName evidence="4">Phenylalanine--tRNA ligase beta subunit</fullName>
    </recommendedName>
    <alternativeName>
        <fullName evidence="15">Phenylalanyl-tRNA synthetase beta subunit</fullName>
    </alternativeName>
</protein>
<dbReference type="GO" id="GO:0000287">
    <property type="term" value="F:magnesium ion binding"/>
    <property type="evidence" value="ECO:0007669"/>
    <property type="project" value="InterPro"/>
</dbReference>
<dbReference type="InterPro" id="IPR004532">
    <property type="entry name" value="Phe-tRNA-ligase_IIc_bsu_bact"/>
</dbReference>
<keyword evidence="10" id="KW-0067">ATP-binding</keyword>
<dbReference type="Pfam" id="PF01588">
    <property type="entry name" value="tRNA_bind"/>
    <property type="match status" value="1"/>
</dbReference>
<evidence type="ECO:0000256" key="16">
    <source>
        <dbReference type="ARBA" id="ARBA00049255"/>
    </source>
</evidence>
<dbReference type="InterPro" id="IPR005147">
    <property type="entry name" value="tRNA_synthase_B5-dom"/>
</dbReference>
<accession>A0A7C5QMG4</accession>
<dbReference type="GO" id="GO:0009328">
    <property type="term" value="C:phenylalanine-tRNA ligase complex"/>
    <property type="evidence" value="ECO:0007669"/>
    <property type="project" value="TreeGrafter"/>
</dbReference>
<evidence type="ECO:0000259" key="19">
    <source>
        <dbReference type="PROSITE" id="PS51483"/>
    </source>
</evidence>
<comment type="similarity">
    <text evidence="2">Belongs to the phenylalanyl-tRNA synthetase beta subunit family. Type 1 subfamily.</text>
</comment>
<dbReference type="PROSITE" id="PS50886">
    <property type="entry name" value="TRBD"/>
    <property type="match status" value="1"/>
</dbReference>
<sequence length="527" mass="58979">MRIPFSWLSEFVNLGNLSAEEVAQRLSLRSVEAEVDTFGVELDGVVYGRVLEVKPHTSGKSLWVVRVQIGEGTTVRVVTADPSLQPETGVLVALPNAKVGERCVTRREFDGVVSEGVLLSPQDLRLEEDREGVLVLEGDLKPGTDASDLLGFGEKILILDITPNRGDLLSVKGLARDLSALFGLERKERRIPLFEEENGLEIRLEDRDCSRYRGVIVEGVRVGRSPLWMRVRLWQSGMRTINNVVDVTNYVLIQEGQPLHAFDLDTLEGGIVVRSARQGETIRTLDGEERALDPEILVIADEKKPIAVAGVIGGLDTAVTKETGRLLLEAAHFDPVRVRRGSRILGIQTESSYRFERGVDLEKVAEAQNIAVELILKTSGGRVLAVRDVYPEPYTPRRILLSAGKFRRYAGEAYSPSEVKEIFDALEIPCSLKECGVEVHVPSHRSFDLQRDVDLIEEIMRVKGYETFSPERPRLPVEGRWWRDPLLEVKKYLRDRGLCEVVNISYEDAELYRLMGISPPALEILNP</sequence>
<keyword evidence="7 20" id="KW-0436">Ligase</keyword>
<dbReference type="Proteomes" id="UP000885792">
    <property type="component" value="Unassembled WGS sequence"/>
</dbReference>
<feature type="non-terminal residue" evidence="20">
    <location>
        <position position="527"/>
    </location>
</feature>
<dbReference type="SMART" id="SM00874">
    <property type="entry name" value="B5"/>
    <property type="match status" value="1"/>
</dbReference>
<feature type="domain" description="TRNA-binding" evidence="18">
    <location>
        <begin position="39"/>
        <end position="147"/>
    </location>
</feature>
<evidence type="ECO:0000256" key="3">
    <source>
        <dbReference type="ARBA" id="ARBA00011209"/>
    </source>
</evidence>
<keyword evidence="12 17" id="KW-0694">RNA-binding</keyword>
<dbReference type="Gene3D" id="3.50.40.10">
    <property type="entry name" value="Phenylalanyl-trna Synthetase, Chain B, domain 3"/>
    <property type="match status" value="1"/>
</dbReference>
<keyword evidence="11" id="KW-0460">Magnesium</keyword>
<dbReference type="SUPFAM" id="SSF46955">
    <property type="entry name" value="Putative DNA-binding domain"/>
    <property type="match status" value="1"/>
</dbReference>
<dbReference type="SUPFAM" id="SSF50249">
    <property type="entry name" value="Nucleic acid-binding proteins"/>
    <property type="match status" value="1"/>
</dbReference>
<keyword evidence="14" id="KW-0030">Aminoacyl-tRNA synthetase</keyword>
<comment type="subcellular location">
    <subcellularLocation>
        <location evidence="1">Cytoplasm</location>
    </subcellularLocation>
</comment>
<evidence type="ECO:0000256" key="9">
    <source>
        <dbReference type="ARBA" id="ARBA00022741"/>
    </source>
</evidence>
<dbReference type="SUPFAM" id="SSF56037">
    <property type="entry name" value="PheT/TilS domain"/>
    <property type="match status" value="1"/>
</dbReference>
<evidence type="ECO:0000256" key="13">
    <source>
        <dbReference type="ARBA" id="ARBA00022917"/>
    </source>
</evidence>
<dbReference type="Pfam" id="PF03483">
    <property type="entry name" value="B3_4"/>
    <property type="match status" value="1"/>
</dbReference>
<keyword evidence="13" id="KW-0648">Protein biosynthesis</keyword>
<dbReference type="FunFam" id="3.50.40.10:FF:000001">
    <property type="entry name" value="Phenylalanine--tRNA ligase beta subunit"/>
    <property type="match status" value="1"/>
</dbReference>
<dbReference type="InterPro" id="IPR045060">
    <property type="entry name" value="Phe-tRNA-ligase_IIc_bsu"/>
</dbReference>
<evidence type="ECO:0000256" key="7">
    <source>
        <dbReference type="ARBA" id="ARBA00022598"/>
    </source>
</evidence>
<evidence type="ECO:0000256" key="17">
    <source>
        <dbReference type="PROSITE-ProRule" id="PRU00209"/>
    </source>
</evidence>
<keyword evidence="9" id="KW-0547">Nucleotide-binding</keyword>
<keyword evidence="6 17" id="KW-0820">tRNA-binding</keyword>
<comment type="catalytic activity">
    <reaction evidence="16">
        <text>tRNA(Phe) + L-phenylalanine + ATP = L-phenylalanyl-tRNA(Phe) + AMP + diphosphate + H(+)</text>
        <dbReference type="Rhea" id="RHEA:19413"/>
        <dbReference type="Rhea" id="RHEA-COMP:9668"/>
        <dbReference type="Rhea" id="RHEA-COMP:9699"/>
        <dbReference type="ChEBI" id="CHEBI:15378"/>
        <dbReference type="ChEBI" id="CHEBI:30616"/>
        <dbReference type="ChEBI" id="CHEBI:33019"/>
        <dbReference type="ChEBI" id="CHEBI:58095"/>
        <dbReference type="ChEBI" id="CHEBI:78442"/>
        <dbReference type="ChEBI" id="CHEBI:78531"/>
        <dbReference type="ChEBI" id="CHEBI:456215"/>
        <dbReference type="EC" id="6.1.1.20"/>
    </reaction>
</comment>
<evidence type="ECO:0000256" key="8">
    <source>
        <dbReference type="ARBA" id="ARBA00022723"/>
    </source>
</evidence>
<feature type="domain" description="B5" evidence="19">
    <location>
        <begin position="394"/>
        <end position="470"/>
    </location>
</feature>
<keyword evidence="5" id="KW-0963">Cytoplasm</keyword>
<dbReference type="GO" id="GO:0000049">
    <property type="term" value="F:tRNA binding"/>
    <property type="evidence" value="ECO:0007669"/>
    <property type="project" value="UniProtKB-UniRule"/>
</dbReference>
<dbReference type="GO" id="GO:0004826">
    <property type="term" value="F:phenylalanine-tRNA ligase activity"/>
    <property type="evidence" value="ECO:0007669"/>
    <property type="project" value="UniProtKB-EC"/>
</dbReference>
<dbReference type="CDD" id="cd02796">
    <property type="entry name" value="tRNA_bind_bactPheRS"/>
    <property type="match status" value="1"/>
</dbReference>
<proteinExistence type="inferred from homology"/>
<evidence type="ECO:0000259" key="18">
    <source>
        <dbReference type="PROSITE" id="PS50886"/>
    </source>
</evidence>
<dbReference type="PROSITE" id="PS51483">
    <property type="entry name" value="B5"/>
    <property type="match status" value="1"/>
</dbReference>
<evidence type="ECO:0000256" key="12">
    <source>
        <dbReference type="ARBA" id="ARBA00022884"/>
    </source>
</evidence>